<dbReference type="Proteomes" id="UP001152888">
    <property type="component" value="Unassembled WGS sequence"/>
</dbReference>
<comment type="caution">
    <text evidence="1">The sequence shown here is derived from an EMBL/GenBank/DDBJ whole genome shotgun (WGS) entry which is preliminary data.</text>
</comment>
<reference evidence="1" key="1">
    <citation type="submission" date="2022-03" db="EMBL/GenBank/DDBJ databases">
        <authorList>
            <person name="Sayadi A."/>
        </authorList>
    </citation>
    <scope>NUCLEOTIDE SEQUENCE</scope>
</reference>
<accession>A0A9P0PXV7</accession>
<gene>
    <name evidence="1" type="ORF">ACAOBT_LOCUS26856</name>
</gene>
<dbReference type="AlphaFoldDB" id="A0A9P0PXV7"/>
<name>A0A9P0PXV7_ACAOB</name>
<keyword evidence="2" id="KW-1185">Reference proteome</keyword>
<protein>
    <submittedName>
        <fullName evidence="1">Uncharacterized protein</fullName>
    </submittedName>
</protein>
<dbReference type="EMBL" id="CAKOFQ010007499">
    <property type="protein sequence ID" value="CAH2002579.1"/>
    <property type="molecule type" value="Genomic_DNA"/>
</dbReference>
<evidence type="ECO:0000313" key="2">
    <source>
        <dbReference type="Proteomes" id="UP001152888"/>
    </source>
</evidence>
<sequence length="34" mass="3875">MSESNLQPINILLYLGVQILAYQQNQKEVVQGNE</sequence>
<proteinExistence type="predicted"/>
<dbReference type="OrthoDB" id="10258787at2759"/>
<evidence type="ECO:0000313" key="1">
    <source>
        <dbReference type="EMBL" id="CAH2002579.1"/>
    </source>
</evidence>
<organism evidence="1 2">
    <name type="scientific">Acanthoscelides obtectus</name>
    <name type="common">Bean weevil</name>
    <name type="synonym">Bruchus obtectus</name>
    <dbReference type="NCBI Taxonomy" id="200917"/>
    <lineage>
        <taxon>Eukaryota</taxon>
        <taxon>Metazoa</taxon>
        <taxon>Ecdysozoa</taxon>
        <taxon>Arthropoda</taxon>
        <taxon>Hexapoda</taxon>
        <taxon>Insecta</taxon>
        <taxon>Pterygota</taxon>
        <taxon>Neoptera</taxon>
        <taxon>Endopterygota</taxon>
        <taxon>Coleoptera</taxon>
        <taxon>Polyphaga</taxon>
        <taxon>Cucujiformia</taxon>
        <taxon>Chrysomeloidea</taxon>
        <taxon>Chrysomelidae</taxon>
        <taxon>Bruchinae</taxon>
        <taxon>Bruchini</taxon>
        <taxon>Acanthoscelides</taxon>
    </lineage>
</organism>